<keyword evidence="3" id="KW-1185">Reference proteome</keyword>
<evidence type="ECO:0000313" key="2">
    <source>
        <dbReference type="EMBL" id="CAD8206428.1"/>
    </source>
</evidence>
<evidence type="ECO:0000313" key="3">
    <source>
        <dbReference type="Proteomes" id="UP000683925"/>
    </source>
</evidence>
<feature type="region of interest" description="Disordered" evidence="1">
    <location>
        <begin position="355"/>
        <end position="391"/>
    </location>
</feature>
<dbReference type="EMBL" id="CAJJDP010000139">
    <property type="protein sequence ID" value="CAD8206428.1"/>
    <property type="molecule type" value="Genomic_DNA"/>
</dbReference>
<comment type="caution">
    <text evidence="2">The sequence shown here is derived from an EMBL/GenBank/DDBJ whole genome shotgun (WGS) entry which is preliminary data.</text>
</comment>
<feature type="compositionally biased region" description="Low complexity" evidence="1">
    <location>
        <begin position="357"/>
        <end position="377"/>
    </location>
</feature>
<dbReference type="OrthoDB" id="10327974at2759"/>
<feature type="compositionally biased region" description="Polar residues" evidence="1">
    <location>
        <begin position="378"/>
        <end position="391"/>
    </location>
</feature>
<proteinExistence type="predicted"/>
<protein>
    <recommendedName>
        <fullName evidence="4">ENTH domain-containing protein</fullName>
    </recommendedName>
</protein>
<sequence length="450" mass="52686">MKQFSNLLSSFVSKQPTPFSQKLNSCSLLQNNPIILMPDILYLIECFEGFGPECKGIQLTGKEYLQQFFRVITNKHLEGFVAIKIILTIHLILYEFQLGDSIAEQMIKDGSALHVQQNQEFSLFVQNYLMYLLKLAQNLKLFYACKIGQYPIFDQDQISIQSQGSTRDQQNQQCRIQKRNSNFRGTQLQYRDYQQRKLELNKQKQMGSITFEQKTLYLFKLHNLLNQCIQVLDLCINSLKKIENKDSQSIFVEISCVLWNDCMTMYKFSTQEICQLIDSFRTLPSQQLLQIQQIYLVTINSSTQLKQLYNNRFYFDSQNIIKQPYWFEENKKLTQEIQNRIIDNKMLRIPDSTKSLNQVQTPQTQQNQNSPTNIPQPFTSRIGNSYNSTKTTIPSQPYFKANQKLQQQQTKYCETQQSISTRTKSHFGSIFSDEQLTISSKESSKLQQQL</sequence>
<name>A0A8S1Y1E4_PAROT</name>
<evidence type="ECO:0008006" key="4">
    <source>
        <dbReference type="Google" id="ProtNLM"/>
    </source>
</evidence>
<gene>
    <name evidence="2" type="ORF">POCTA_138.1.T1380024</name>
</gene>
<evidence type="ECO:0000256" key="1">
    <source>
        <dbReference type="SAM" id="MobiDB-lite"/>
    </source>
</evidence>
<organism evidence="2 3">
    <name type="scientific">Paramecium octaurelia</name>
    <dbReference type="NCBI Taxonomy" id="43137"/>
    <lineage>
        <taxon>Eukaryota</taxon>
        <taxon>Sar</taxon>
        <taxon>Alveolata</taxon>
        <taxon>Ciliophora</taxon>
        <taxon>Intramacronucleata</taxon>
        <taxon>Oligohymenophorea</taxon>
        <taxon>Peniculida</taxon>
        <taxon>Parameciidae</taxon>
        <taxon>Paramecium</taxon>
    </lineage>
</organism>
<reference evidence="2" key="1">
    <citation type="submission" date="2021-01" db="EMBL/GenBank/DDBJ databases">
        <authorList>
            <consortium name="Genoscope - CEA"/>
            <person name="William W."/>
        </authorList>
    </citation>
    <scope>NUCLEOTIDE SEQUENCE</scope>
</reference>
<accession>A0A8S1Y1E4</accession>
<dbReference type="Proteomes" id="UP000683925">
    <property type="component" value="Unassembled WGS sequence"/>
</dbReference>
<dbReference type="AlphaFoldDB" id="A0A8S1Y1E4"/>
<dbReference type="OMA" id="QFFRVIT"/>